<reference evidence="1 2" key="1">
    <citation type="submission" date="2016-08" db="EMBL/GenBank/DDBJ databases">
        <title>A Parts List for Fungal Cellulosomes Revealed by Comparative Genomics.</title>
        <authorList>
            <consortium name="DOE Joint Genome Institute"/>
            <person name="Haitjema C.H."/>
            <person name="Gilmore S.P."/>
            <person name="Henske J.K."/>
            <person name="Solomon K.V."/>
            <person name="De Groot R."/>
            <person name="Kuo A."/>
            <person name="Mondo S.J."/>
            <person name="Salamov A.A."/>
            <person name="Labutti K."/>
            <person name="Zhao Z."/>
            <person name="Chiniquy J."/>
            <person name="Barry K."/>
            <person name="Brewer H.M."/>
            <person name="Purvine S.O."/>
            <person name="Wright A.T."/>
            <person name="Boxma B."/>
            <person name="Van Alen T."/>
            <person name="Hackstein J.H."/>
            <person name="Baker S.E."/>
            <person name="Grigoriev I.V."/>
            <person name="O'Malley M.A."/>
        </authorList>
    </citation>
    <scope>NUCLEOTIDE SEQUENCE [LARGE SCALE GENOMIC DNA]</scope>
    <source>
        <strain evidence="1 2">G1</strain>
    </source>
</reference>
<dbReference type="SUPFAM" id="SSF53474">
    <property type="entry name" value="alpha/beta-Hydrolases"/>
    <property type="match status" value="1"/>
</dbReference>
<organism evidence="1 2">
    <name type="scientific">Neocallimastix californiae</name>
    <dbReference type="NCBI Taxonomy" id="1754190"/>
    <lineage>
        <taxon>Eukaryota</taxon>
        <taxon>Fungi</taxon>
        <taxon>Fungi incertae sedis</taxon>
        <taxon>Chytridiomycota</taxon>
        <taxon>Chytridiomycota incertae sedis</taxon>
        <taxon>Neocallimastigomycetes</taxon>
        <taxon>Neocallimastigales</taxon>
        <taxon>Neocallimastigaceae</taxon>
        <taxon>Neocallimastix</taxon>
    </lineage>
</organism>
<dbReference type="InterPro" id="IPR029058">
    <property type="entry name" value="AB_hydrolase_fold"/>
</dbReference>
<protein>
    <recommendedName>
        <fullName evidence="3">AB hydrolase-1 domain-containing protein</fullName>
    </recommendedName>
</protein>
<keyword evidence="2" id="KW-1185">Reference proteome</keyword>
<accession>A0A1Y2EWR3</accession>
<name>A0A1Y2EWR3_9FUNG</name>
<dbReference type="Gene3D" id="3.40.50.1820">
    <property type="entry name" value="alpha/beta hydrolase"/>
    <property type="match status" value="1"/>
</dbReference>
<evidence type="ECO:0000313" key="2">
    <source>
        <dbReference type="Proteomes" id="UP000193920"/>
    </source>
</evidence>
<gene>
    <name evidence="1" type="ORF">LY90DRAFT_502121</name>
</gene>
<evidence type="ECO:0008006" key="3">
    <source>
        <dbReference type="Google" id="ProtNLM"/>
    </source>
</evidence>
<dbReference type="EMBL" id="MCOG01000025">
    <property type="protein sequence ID" value="ORY75576.1"/>
    <property type="molecule type" value="Genomic_DNA"/>
</dbReference>
<evidence type="ECO:0000313" key="1">
    <source>
        <dbReference type="EMBL" id="ORY75576.1"/>
    </source>
</evidence>
<comment type="caution">
    <text evidence="1">The sequence shown here is derived from an EMBL/GenBank/DDBJ whole genome shotgun (WGS) entry which is preliminary data.</text>
</comment>
<dbReference type="OrthoDB" id="408373at2759"/>
<dbReference type="AlphaFoldDB" id="A0A1Y2EWR3"/>
<dbReference type="Proteomes" id="UP000193920">
    <property type="component" value="Unassembled WGS sequence"/>
</dbReference>
<proteinExistence type="predicted"/>
<sequence length="102" mass="11630">MLEEKSYGTRCRKINYWVSKEGSSNLTLILLPGISMSHHMFKNQLEYFEGKYNIMTWDAPANASSYPFNLNFDLKDKAIWLDEIITSEGLPNPIIIGHSMGG</sequence>